<comment type="caution">
    <text evidence="4">The sequence shown here is derived from an EMBL/GenBank/DDBJ whole genome shotgun (WGS) entry which is preliminary data.</text>
</comment>
<evidence type="ECO:0000313" key="5">
    <source>
        <dbReference type="Proteomes" id="UP001296967"/>
    </source>
</evidence>
<keyword evidence="1" id="KW-0229">DNA integration</keyword>
<evidence type="ECO:0000256" key="1">
    <source>
        <dbReference type="ARBA" id="ARBA00022908"/>
    </source>
</evidence>
<dbReference type="GO" id="GO:0003677">
    <property type="term" value="F:DNA binding"/>
    <property type="evidence" value="ECO:0007669"/>
    <property type="project" value="InterPro"/>
</dbReference>
<reference evidence="4" key="1">
    <citation type="submission" date="2017-05" db="EMBL/GenBank/DDBJ databases">
        <authorList>
            <person name="Imhoff J.F."/>
            <person name="Rahn T."/>
            <person name="Kuenzel S."/>
            <person name="Neulinger S.C."/>
        </authorList>
    </citation>
    <scope>NUCLEOTIDE SEQUENCE</scope>
    <source>
        <strain evidence="4">DSM 4395</strain>
    </source>
</reference>
<keyword evidence="2" id="KW-0233">DNA recombination</keyword>
<dbReference type="PROSITE" id="PS51898">
    <property type="entry name" value="TYR_RECOMBINASE"/>
    <property type="match status" value="1"/>
</dbReference>
<protein>
    <recommendedName>
        <fullName evidence="3">Tyr recombinase domain-containing protein</fullName>
    </recommendedName>
</protein>
<dbReference type="AlphaFoldDB" id="A0AAJ0UIX0"/>
<sequence>MDWGTTKTANRRSVPLNEVAYQTLVSRLAFRNAHCPESPWVFCSAAGKRIASVKKSFAQARSQAGITNFRIHDLRHTCAAWLVTAGVALAEIRDLLGHSSITMTEKYAHLAPDNIRRAVEVLDE</sequence>
<dbReference type="Gene3D" id="1.10.443.10">
    <property type="entry name" value="Intergrase catalytic core"/>
    <property type="match status" value="1"/>
</dbReference>
<dbReference type="InterPro" id="IPR002104">
    <property type="entry name" value="Integrase_catalytic"/>
</dbReference>
<reference evidence="4" key="2">
    <citation type="journal article" date="2020" name="Microorganisms">
        <title>Osmotic Adaptation and Compatible Solute Biosynthesis of Phototrophic Bacteria as Revealed from Genome Analyses.</title>
        <authorList>
            <person name="Imhoff J.F."/>
            <person name="Rahn T."/>
            <person name="Kunzel S."/>
            <person name="Keller A."/>
            <person name="Neulinger S.C."/>
        </authorList>
    </citation>
    <scope>NUCLEOTIDE SEQUENCE</scope>
    <source>
        <strain evidence="4">DSM 4395</strain>
    </source>
</reference>
<dbReference type="SUPFAM" id="SSF56349">
    <property type="entry name" value="DNA breaking-rejoining enzymes"/>
    <property type="match status" value="1"/>
</dbReference>
<dbReference type="InterPro" id="IPR013762">
    <property type="entry name" value="Integrase-like_cat_sf"/>
</dbReference>
<proteinExistence type="predicted"/>
<dbReference type="GO" id="GO:0015074">
    <property type="term" value="P:DNA integration"/>
    <property type="evidence" value="ECO:0007669"/>
    <property type="project" value="UniProtKB-KW"/>
</dbReference>
<dbReference type="EMBL" id="NHSF01000096">
    <property type="protein sequence ID" value="MBK5932366.1"/>
    <property type="molecule type" value="Genomic_DNA"/>
</dbReference>
<gene>
    <name evidence="4" type="ORF">CCR82_17985</name>
</gene>
<evidence type="ECO:0000259" key="3">
    <source>
        <dbReference type="PROSITE" id="PS51898"/>
    </source>
</evidence>
<dbReference type="InterPro" id="IPR050090">
    <property type="entry name" value="Tyrosine_recombinase_XerCD"/>
</dbReference>
<dbReference type="InterPro" id="IPR011010">
    <property type="entry name" value="DNA_brk_join_enz"/>
</dbReference>
<dbReference type="CDD" id="cd00796">
    <property type="entry name" value="INT_Rci_Hp1_C"/>
    <property type="match status" value="1"/>
</dbReference>
<dbReference type="PANTHER" id="PTHR30349">
    <property type="entry name" value="PHAGE INTEGRASE-RELATED"/>
    <property type="match status" value="1"/>
</dbReference>
<dbReference type="Pfam" id="PF00589">
    <property type="entry name" value="Phage_integrase"/>
    <property type="match status" value="1"/>
</dbReference>
<dbReference type="RefSeq" id="WP_201247216.1">
    <property type="nucleotide sequence ID" value="NZ_NHSF01000096.1"/>
</dbReference>
<evidence type="ECO:0000313" key="4">
    <source>
        <dbReference type="EMBL" id="MBK5932366.1"/>
    </source>
</evidence>
<organism evidence="4 5">
    <name type="scientific">Halochromatium salexigens</name>
    <name type="common">Chromatium salexigens</name>
    <dbReference type="NCBI Taxonomy" id="49447"/>
    <lineage>
        <taxon>Bacteria</taxon>
        <taxon>Pseudomonadati</taxon>
        <taxon>Pseudomonadota</taxon>
        <taxon>Gammaproteobacteria</taxon>
        <taxon>Chromatiales</taxon>
        <taxon>Chromatiaceae</taxon>
        <taxon>Halochromatium</taxon>
    </lineage>
</organism>
<dbReference type="Proteomes" id="UP001296967">
    <property type="component" value="Unassembled WGS sequence"/>
</dbReference>
<feature type="domain" description="Tyr recombinase" evidence="3">
    <location>
        <begin position="1"/>
        <end position="120"/>
    </location>
</feature>
<accession>A0AAJ0UIX0</accession>
<keyword evidence="5" id="KW-1185">Reference proteome</keyword>
<dbReference type="GO" id="GO:0006310">
    <property type="term" value="P:DNA recombination"/>
    <property type="evidence" value="ECO:0007669"/>
    <property type="project" value="UniProtKB-KW"/>
</dbReference>
<dbReference type="PANTHER" id="PTHR30349:SF64">
    <property type="entry name" value="PROPHAGE INTEGRASE INTD-RELATED"/>
    <property type="match status" value="1"/>
</dbReference>
<evidence type="ECO:0000256" key="2">
    <source>
        <dbReference type="ARBA" id="ARBA00023172"/>
    </source>
</evidence>
<name>A0AAJ0UIX0_HALSE</name>